<evidence type="ECO:0000313" key="2">
    <source>
        <dbReference type="EMBL" id="KAL0098628.1"/>
    </source>
</evidence>
<accession>A0AAW2E5C4</accession>
<sequence>MNPKRQKGFVSEAGCYANVRILHELTHQMKKSGGGVGIQLDVSKAFDTVPHEAIPIALKRKGGTPYRHFFNLVLEPLLERLEHMPGLPLPGESGISCLAFADDLFLFATDPSKAQDLLIVQVEELGSLGMTIAANKSCAYRIKSSKDSWFMEDPGVERIGEKIPVCTPENKITYGCSYSYGQDSISNQ</sequence>
<evidence type="ECO:0000259" key="1">
    <source>
        <dbReference type="Pfam" id="PF00078"/>
    </source>
</evidence>
<dbReference type="EMBL" id="JADYXP020000045">
    <property type="protein sequence ID" value="KAL0098628.1"/>
    <property type="molecule type" value="Genomic_DNA"/>
</dbReference>
<comment type="caution">
    <text evidence="2">The sequence shown here is derived from an EMBL/GenBank/DDBJ whole genome shotgun (WGS) entry which is preliminary data.</text>
</comment>
<keyword evidence="3" id="KW-1185">Reference proteome</keyword>
<protein>
    <recommendedName>
        <fullName evidence="1">Reverse transcriptase domain-containing protein</fullName>
    </recommendedName>
</protein>
<dbReference type="Pfam" id="PF00078">
    <property type="entry name" value="RVT_1"/>
    <property type="match status" value="1"/>
</dbReference>
<proteinExistence type="predicted"/>
<dbReference type="AlphaFoldDB" id="A0AAW2E5C4"/>
<organism evidence="2 3">
    <name type="scientific">Cardiocondyla obscurior</name>
    <dbReference type="NCBI Taxonomy" id="286306"/>
    <lineage>
        <taxon>Eukaryota</taxon>
        <taxon>Metazoa</taxon>
        <taxon>Ecdysozoa</taxon>
        <taxon>Arthropoda</taxon>
        <taxon>Hexapoda</taxon>
        <taxon>Insecta</taxon>
        <taxon>Pterygota</taxon>
        <taxon>Neoptera</taxon>
        <taxon>Endopterygota</taxon>
        <taxon>Hymenoptera</taxon>
        <taxon>Apocrita</taxon>
        <taxon>Aculeata</taxon>
        <taxon>Formicoidea</taxon>
        <taxon>Formicidae</taxon>
        <taxon>Myrmicinae</taxon>
        <taxon>Cardiocondyla</taxon>
    </lineage>
</organism>
<evidence type="ECO:0000313" key="3">
    <source>
        <dbReference type="Proteomes" id="UP001430953"/>
    </source>
</evidence>
<reference evidence="2 3" key="1">
    <citation type="submission" date="2023-03" db="EMBL/GenBank/DDBJ databases">
        <title>High recombination rates correlate with genetic variation in Cardiocondyla obscurior ants.</title>
        <authorList>
            <person name="Errbii M."/>
        </authorList>
    </citation>
    <scope>NUCLEOTIDE SEQUENCE [LARGE SCALE GENOMIC DNA]</scope>
    <source>
        <strain evidence="2">Alpha-2009</strain>
        <tissue evidence="2">Whole body</tissue>
    </source>
</reference>
<name>A0AAW2E5C4_9HYME</name>
<dbReference type="InterPro" id="IPR000477">
    <property type="entry name" value="RT_dom"/>
</dbReference>
<dbReference type="Proteomes" id="UP001430953">
    <property type="component" value="Unassembled WGS sequence"/>
</dbReference>
<feature type="domain" description="Reverse transcriptase" evidence="1">
    <location>
        <begin position="69"/>
        <end position="141"/>
    </location>
</feature>
<gene>
    <name evidence="2" type="ORF">PUN28_020584</name>
</gene>